<evidence type="ECO:0000256" key="2">
    <source>
        <dbReference type="SAM" id="Phobius"/>
    </source>
</evidence>
<dbReference type="InterPro" id="IPR050445">
    <property type="entry name" value="Bact_polysacc_biosynth/exp"/>
</dbReference>
<keyword evidence="1" id="KW-0175">Coiled coil</keyword>
<dbReference type="PANTHER" id="PTHR32309">
    <property type="entry name" value="TYROSINE-PROTEIN KINASE"/>
    <property type="match status" value="1"/>
</dbReference>
<keyword evidence="2" id="KW-0472">Membrane</keyword>
<organism evidence="4 5">
    <name type="scientific">Chenggangzhangella methanolivorans</name>
    <dbReference type="NCBI Taxonomy" id="1437009"/>
    <lineage>
        <taxon>Bacteria</taxon>
        <taxon>Pseudomonadati</taxon>
        <taxon>Pseudomonadota</taxon>
        <taxon>Alphaproteobacteria</taxon>
        <taxon>Hyphomicrobiales</taxon>
        <taxon>Methylopilaceae</taxon>
        <taxon>Chenggangzhangella</taxon>
    </lineage>
</organism>
<keyword evidence="5" id="KW-1185">Reference proteome</keyword>
<dbReference type="GO" id="GO:0005886">
    <property type="term" value="C:plasma membrane"/>
    <property type="evidence" value="ECO:0007669"/>
    <property type="project" value="TreeGrafter"/>
</dbReference>
<dbReference type="AlphaFoldDB" id="A0A9E6RB38"/>
<feature type="domain" description="Tyrosine-protein kinase G-rich" evidence="3">
    <location>
        <begin position="151"/>
        <end position="224"/>
    </location>
</feature>
<dbReference type="EMBL" id="CP081869">
    <property type="protein sequence ID" value="QZO01499.1"/>
    <property type="molecule type" value="Genomic_DNA"/>
</dbReference>
<dbReference type="GO" id="GO:0004713">
    <property type="term" value="F:protein tyrosine kinase activity"/>
    <property type="evidence" value="ECO:0007669"/>
    <property type="project" value="TreeGrafter"/>
</dbReference>
<evidence type="ECO:0000313" key="5">
    <source>
        <dbReference type="Proteomes" id="UP000825701"/>
    </source>
</evidence>
<evidence type="ECO:0000256" key="1">
    <source>
        <dbReference type="SAM" id="Coils"/>
    </source>
</evidence>
<sequence length="451" mass="47829">MISTGEAGLIVNQQLKDLYSEISTAETELARVSARKDQLAKLGPDALLSDRIPEAINSPSIVALRTQYAVAAREAARMAETLLPRHPRLMEARGELSAARKLLADELDRVRGSVTQEFDQAKANLGKLRERAGSLTRSQVTSSEAEIRLRQLESEAAAVRSVYEASLGRAKELEQQAAIDTSNSRLISAAAVPVRPSRAPALIVLPAALIFGACLGLALVFLKDLIRGAAPNAKAVADMFGVAGFADLRLGPNGRLDERDRSRMAAVARRLQRLAASNEPAIVMVAATPGLDPVATRAVTTALGRALADLGDGGWICRQQGPGAPMHVERIAAPLVEPQPRQQGAVLEREAAGVLRSREGGASERSNYLIYCDDDPANLAVSAPSADAILLVFAAGATPRRALRETVATLDPTAERIIAALSIQSPSAASRFAPGRGLFGRSKARTEKAWA</sequence>
<name>A0A9E6RB38_9HYPH</name>
<keyword evidence="2" id="KW-1133">Transmembrane helix</keyword>
<dbReference type="RefSeq" id="WP_261404784.1">
    <property type="nucleotide sequence ID" value="NZ_CP081869.1"/>
</dbReference>
<reference evidence="4" key="1">
    <citation type="submission" date="2021-08" db="EMBL/GenBank/DDBJ databases">
        <authorList>
            <person name="Zhang H."/>
            <person name="Xu M."/>
            <person name="Yu Z."/>
            <person name="Yang L."/>
            <person name="Cai Y."/>
        </authorList>
    </citation>
    <scope>NUCLEOTIDE SEQUENCE</scope>
    <source>
        <strain evidence="4">CHL1</strain>
    </source>
</reference>
<proteinExistence type="predicted"/>
<dbReference type="PANTHER" id="PTHR32309:SF13">
    <property type="entry name" value="FERRIC ENTEROBACTIN TRANSPORT PROTEIN FEPE"/>
    <property type="match status" value="1"/>
</dbReference>
<dbReference type="Pfam" id="PF13807">
    <property type="entry name" value="GNVR"/>
    <property type="match status" value="1"/>
</dbReference>
<evidence type="ECO:0000313" key="4">
    <source>
        <dbReference type="EMBL" id="QZO01499.1"/>
    </source>
</evidence>
<feature type="coiled-coil region" evidence="1">
    <location>
        <begin position="15"/>
        <end position="42"/>
    </location>
</feature>
<gene>
    <name evidence="4" type="ORF">K6K41_08745</name>
</gene>
<accession>A0A9E6RB38</accession>
<dbReference type="Proteomes" id="UP000825701">
    <property type="component" value="Chromosome"/>
</dbReference>
<dbReference type="InterPro" id="IPR032807">
    <property type="entry name" value="GNVR"/>
</dbReference>
<feature type="coiled-coil region" evidence="1">
    <location>
        <begin position="135"/>
        <end position="162"/>
    </location>
</feature>
<protein>
    <recommendedName>
        <fullName evidence="3">Tyrosine-protein kinase G-rich domain-containing protein</fullName>
    </recommendedName>
</protein>
<evidence type="ECO:0000259" key="3">
    <source>
        <dbReference type="Pfam" id="PF13807"/>
    </source>
</evidence>
<dbReference type="KEGG" id="cmet:K6K41_08745"/>
<feature type="transmembrane region" description="Helical" evidence="2">
    <location>
        <begin position="201"/>
        <end position="222"/>
    </location>
</feature>
<keyword evidence="2" id="KW-0812">Transmembrane</keyword>